<evidence type="ECO:0000313" key="6">
    <source>
        <dbReference type="EMBL" id="MXQ07896.1"/>
    </source>
</evidence>
<evidence type="ECO:0000256" key="3">
    <source>
        <dbReference type="ARBA" id="ARBA00011881"/>
    </source>
</evidence>
<protein>
    <submittedName>
        <fullName evidence="6">Low specificity L-threonine aldolase</fullName>
    </submittedName>
</protein>
<comment type="caution">
    <text evidence="6">The sequence shown here is derived from an EMBL/GenBank/DDBJ whole genome shotgun (WGS) entry which is preliminary data.</text>
</comment>
<gene>
    <name evidence="6" type="ORF">GQ651_08560</name>
</gene>
<organism evidence="6 7">
    <name type="scientific">Kangsaoukella pontilimi</name>
    <dbReference type="NCBI Taxonomy" id="2691042"/>
    <lineage>
        <taxon>Bacteria</taxon>
        <taxon>Pseudomonadati</taxon>
        <taxon>Pseudomonadota</taxon>
        <taxon>Alphaproteobacteria</taxon>
        <taxon>Rhodobacterales</taxon>
        <taxon>Paracoccaceae</taxon>
        <taxon>Kangsaoukella</taxon>
    </lineage>
</organism>
<accession>A0A7C9MFU0</accession>
<dbReference type="PANTHER" id="PTHR48097">
    <property type="entry name" value="L-THREONINE ALDOLASE-RELATED"/>
    <property type="match status" value="1"/>
</dbReference>
<comment type="cofactor">
    <cofactor evidence="1">
        <name>pyridoxal 5'-phosphate</name>
        <dbReference type="ChEBI" id="CHEBI:597326"/>
    </cofactor>
</comment>
<reference evidence="6 7" key="1">
    <citation type="submission" date="2019-12" db="EMBL/GenBank/DDBJ databases">
        <authorList>
            <person name="Lee S.D."/>
        </authorList>
    </citation>
    <scope>NUCLEOTIDE SEQUENCE [LARGE SCALE GENOMIC DNA]</scope>
    <source>
        <strain evidence="6 7">GH1-50</strain>
    </source>
</reference>
<sequence length="345" mass="37403">MFFASDNSGPVHPKVIEALARANDGYAMGYGNDPLTARAIERVRDLFEAPEAAVWFVTTGSAANALALACLSEPWDSIYCSPAAHIFEDECNAPEFYTGGAKLMTIGDQADKFTAEALAAEFARWPRSVHTPQHGPVSITNVTEKGTLYSLDEIRAIANVAHGQGLRLHLDGARFANACVALGATAAEMSWKAGVDAVSFGGTKNGLMAVEAVVVFDRDLARDFELRRKRAGHLLSKGRYLAAQMDAYLTDDLWLEMATSANRAGQRLAEGLRQDERIGFPWAPEANMIFAELPSVAHRRAREAGAVYHVMSGDPDRDPTALCRLVADWSAQDADVDRFIDLVTG</sequence>
<evidence type="ECO:0000313" key="7">
    <source>
        <dbReference type="Proteomes" id="UP000480350"/>
    </source>
</evidence>
<keyword evidence="7" id="KW-1185">Reference proteome</keyword>
<dbReference type="PANTHER" id="PTHR48097:SF5">
    <property type="entry name" value="LOW SPECIFICITY L-THREONINE ALDOLASE"/>
    <property type="match status" value="1"/>
</dbReference>
<dbReference type="AlphaFoldDB" id="A0A7C9MFU0"/>
<dbReference type="Pfam" id="PF01212">
    <property type="entry name" value="Beta_elim_lyase"/>
    <property type="match status" value="1"/>
</dbReference>
<dbReference type="SUPFAM" id="SSF53383">
    <property type="entry name" value="PLP-dependent transferases"/>
    <property type="match status" value="1"/>
</dbReference>
<comment type="similarity">
    <text evidence="2">Belongs to the threonine aldolase family.</text>
</comment>
<dbReference type="InterPro" id="IPR015424">
    <property type="entry name" value="PyrdxlP-dep_Trfase"/>
</dbReference>
<evidence type="ECO:0000256" key="2">
    <source>
        <dbReference type="ARBA" id="ARBA00006966"/>
    </source>
</evidence>
<evidence type="ECO:0000256" key="1">
    <source>
        <dbReference type="ARBA" id="ARBA00001933"/>
    </source>
</evidence>
<proteinExistence type="inferred from homology"/>
<dbReference type="RefSeq" id="WP_160763744.1">
    <property type="nucleotide sequence ID" value="NZ_WUPT01000001.1"/>
</dbReference>
<keyword evidence="4" id="KW-0663">Pyridoxal phosphate</keyword>
<name>A0A7C9MFU0_9RHOB</name>
<dbReference type="GO" id="GO:0006520">
    <property type="term" value="P:amino acid metabolic process"/>
    <property type="evidence" value="ECO:0007669"/>
    <property type="project" value="InterPro"/>
</dbReference>
<reference evidence="6 7" key="2">
    <citation type="submission" date="2020-03" db="EMBL/GenBank/DDBJ databases">
        <title>Kangsaoukella pontilimi gen. nov., sp. nov., a new member of the family Rhodobacteraceae isolated from a tidal mudflat.</title>
        <authorList>
            <person name="Kim I.S."/>
        </authorList>
    </citation>
    <scope>NUCLEOTIDE SEQUENCE [LARGE SCALE GENOMIC DNA]</scope>
    <source>
        <strain evidence="6 7">GH1-50</strain>
    </source>
</reference>
<dbReference type="GO" id="GO:0016829">
    <property type="term" value="F:lyase activity"/>
    <property type="evidence" value="ECO:0007669"/>
    <property type="project" value="InterPro"/>
</dbReference>
<dbReference type="Proteomes" id="UP000480350">
    <property type="component" value="Unassembled WGS sequence"/>
</dbReference>
<dbReference type="InterPro" id="IPR015421">
    <property type="entry name" value="PyrdxlP-dep_Trfase_major"/>
</dbReference>
<evidence type="ECO:0000256" key="4">
    <source>
        <dbReference type="ARBA" id="ARBA00022898"/>
    </source>
</evidence>
<feature type="domain" description="Aromatic amino acid beta-eliminating lyase/threonine aldolase" evidence="5">
    <location>
        <begin position="3"/>
        <end position="275"/>
    </location>
</feature>
<dbReference type="InterPro" id="IPR015422">
    <property type="entry name" value="PyrdxlP-dep_Trfase_small"/>
</dbReference>
<evidence type="ECO:0000259" key="5">
    <source>
        <dbReference type="Pfam" id="PF01212"/>
    </source>
</evidence>
<dbReference type="InterPro" id="IPR001597">
    <property type="entry name" value="ArAA_b-elim_lyase/Thr_aldolase"/>
</dbReference>
<dbReference type="Gene3D" id="3.90.1150.10">
    <property type="entry name" value="Aspartate Aminotransferase, domain 1"/>
    <property type="match status" value="1"/>
</dbReference>
<dbReference type="Gene3D" id="3.40.640.10">
    <property type="entry name" value="Type I PLP-dependent aspartate aminotransferase-like (Major domain)"/>
    <property type="match status" value="1"/>
</dbReference>
<dbReference type="EMBL" id="WUPT01000001">
    <property type="protein sequence ID" value="MXQ07896.1"/>
    <property type="molecule type" value="Genomic_DNA"/>
</dbReference>
<comment type="subunit">
    <text evidence="3">Homotetramer.</text>
</comment>